<evidence type="ECO:0000256" key="1">
    <source>
        <dbReference type="SAM" id="MobiDB-lite"/>
    </source>
</evidence>
<dbReference type="GO" id="GO:0047487">
    <property type="term" value="F:oligogalacturonide lyase activity"/>
    <property type="evidence" value="ECO:0007669"/>
    <property type="project" value="InterPro"/>
</dbReference>
<evidence type="ECO:0000256" key="2">
    <source>
        <dbReference type="SAM" id="SignalP"/>
    </source>
</evidence>
<dbReference type="InterPro" id="IPR015943">
    <property type="entry name" value="WD40/YVTN_repeat-like_dom_sf"/>
</dbReference>
<feature type="signal peptide" evidence="2">
    <location>
        <begin position="1"/>
        <end position="24"/>
    </location>
</feature>
<dbReference type="Pfam" id="PF14583">
    <property type="entry name" value="Pectate_lyase22"/>
    <property type="match status" value="1"/>
</dbReference>
<evidence type="ECO:0000259" key="3">
    <source>
        <dbReference type="Pfam" id="PF14583"/>
    </source>
</evidence>
<evidence type="ECO:0000313" key="4">
    <source>
        <dbReference type="EMBL" id="QEE30888.1"/>
    </source>
</evidence>
<dbReference type="GO" id="GO:0045490">
    <property type="term" value="P:pectin catabolic process"/>
    <property type="evidence" value="ECO:0007669"/>
    <property type="project" value="InterPro"/>
</dbReference>
<dbReference type="Proteomes" id="UP000321820">
    <property type="component" value="Chromosome"/>
</dbReference>
<name>A0A5B9EFS1_9BACT</name>
<reference evidence="4 5" key="1">
    <citation type="submission" date="2019-08" db="EMBL/GenBank/DDBJ databases">
        <title>Complete genome sequence of Terriglobus albidus strain ORNL.</title>
        <authorList>
            <person name="Podar M."/>
        </authorList>
    </citation>
    <scope>NUCLEOTIDE SEQUENCE [LARGE SCALE GENOMIC DNA]</scope>
    <source>
        <strain evidence="4 5">ORNL</strain>
    </source>
</reference>
<dbReference type="AlphaFoldDB" id="A0A5B9EFS1"/>
<organism evidence="4 5">
    <name type="scientific">Terriglobus albidus</name>
    <dbReference type="NCBI Taxonomy" id="1592106"/>
    <lineage>
        <taxon>Bacteria</taxon>
        <taxon>Pseudomonadati</taxon>
        <taxon>Acidobacteriota</taxon>
        <taxon>Terriglobia</taxon>
        <taxon>Terriglobales</taxon>
        <taxon>Acidobacteriaceae</taxon>
        <taxon>Terriglobus</taxon>
    </lineage>
</organism>
<dbReference type="Gene3D" id="2.130.10.10">
    <property type="entry name" value="YVTN repeat-like/Quinoprotein amine dehydrogenase"/>
    <property type="match status" value="1"/>
</dbReference>
<keyword evidence="2" id="KW-0732">Signal</keyword>
<dbReference type="EMBL" id="CP042806">
    <property type="protein sequence ID" value="QEE30888.1"/>
    <property type="molecule type" value="Genomic_DNA"/>
</dbReference>
<keyword evidence="5" id="KW-1185">Reference proteome</keyword>
<dbReference type="SUPFAM" id="SSF50969">
    <property type="entry name" value="YVTN repeat-like/Quinoprotein amine dehydrogenase"/>
    <property type="match status" value="1"/>
</dbReference>
<keyword evidence="4" id="KW-0456">Lyase</keyword>
<protein>
    <submittedName>
        <fullName evidence="4">Oligogalacturonate lyase</fullName>
    </submittedName>
</protein>
<feature type="region of interest" description="Disordered" evidence="1">
    <location>
        <begin position="167"/>
        <end position="206"/>
    </location>
</feature>
<feature type="domain" description="Oligogalacturonate lyase" evidence="3">
    <location>
        <begin position="224"/>
        <end position="438"/>
    </location>
</feature>
<accession>A0A5B9EFS1</accession>
<gene>
    <name evidence="4" type="ORF">FTW19_24535</name>
</gene>
<dbReference type="RefSeq" id="WP_147650183.1">
    <property type="nucleotide sequence ID" value="NZ_CP042806.1"/>
</dbReference>
<evidence type="ECO:0000313" key="5">
    <source>
        <dbReference type="Proteomes" id="UP000321820"/>
    </source>
</evidence>
<dbReference type="OrthoDB" id="8432779at2"/>
<feature type="compositionally biased region" description="Polar residues" evidence="1">
    <location>
        <begin position="185"/>
        <end position="202"/>
    </location>
</feature>
<dbReference type="InterPro" id="IPR011044">
    <property type="entry name" value="Quino_amine_DH_bsu"/>
</dbReference>
<dbReference type="InterPro" id="IPR027946">
    <property type="entry name" value="Ogl_dom"/>
</dbReference>
<sequence>MRFKVTALVPFAAGVLLCPAFSAAQDFNLPNDRRPPEKRPTQEEIAHPPKSWIDKDTGHRVIRLTDEPGSASFYFNVNAYTPDGKEMVYTTPEGISVLDLQTMKTRSVVKGKVRTLEVGHKTQSIFYVKNEERAVYKTNVDTGETTMLAKLPPRGNIVSVNADETLAAGTYDEEDRPNEQYGRNGRTSTGQPSAGVSQTSPLDQPLNKGEMMERRLAARIPLVLYTLDLRNGKVTPLLHSTDWVNHLLFSPSDPKLLMYCHEGPWQKVDRIWTIWTDGTHNQLMHKRTMAMEIAGHEFWGQDGKTVYYDLQTPKGEDFWLASLNLETGKRNWYHMDRNEWSIHFNVNEKAGLFTGDGGDPHQVARAPDGEWIYLFHAKKVQSEGMVDGPEYVQPWAFQSEKLVNMSKHNYTLEPNVSFTPDMKMVIFRSNMFGPTYVFGVEIEKAK</sequence>
<dbReference type="KEGG" id="talb:FTW19_24535"/>
<feature type="chain" id="PRO_5023027615" evidence="2">
    <location>
        <begin position="25"/>
        <end position="446"/>
    </location>
</feature>
<proteinExistence type="predicted"/>